<dbReference type="Gene3D" id="3.40.630.30">
    <property type="match status" value="1"/>
</dbReference>
<dbReference type="Proteomes" id="UP000248057">
    <property type="component" value="Unassembled WGS sequence"/>
</dbReference>
<dbReference type="PANTHER" id="PTHR37817">
    <property type="entry name" value="N-ACETYLTRANSFERASE EIS"/>
    <property type="match status" value="1"/>
</dbReference>
<protein>
    <submittedName>
        <fullName evidence="2">Putative acetyltransferase</fullName>
    </submittedName>
</protein>
<dbReference type="GeneID" id="86063998"/>
<name>A0A2V3XZR1_9FIRM</name>
<dbReference type="CDD" id="cd04301">
    <property type="entry name" value="NAT_SF"/>
    <property type="match status" value="1"/>
</dbReference>
<sequence length="381" mass="43744">MTEYRKARRGELPQIIEFINMVFSLSGTPHDFASLIPKLYGNGKTTEPYHFLALEEGKIKAVVCSLPVTLRSDSHSLTCATIGSVAVHPDSRGKGYMKHLMNDAICDMKENHMELSCLTGLRQRYRYFGYEPCGSIITYRFSRDNFRHCKNTYLHYDLSLREITGVYDQAWEDIHRLHKTLPYRTDRLSADFRDISGSWHHKTYAVLHGGAFAGCLTAERNTVSELLLDDESMVLSCLETYFQEISAQELLLEVYPHETGRMETLSPFCERWQMRQDDNYRILDFETVLSFFLSLKAASEPLMDGSTLLSVKNNGNYQLTVAGGVPSVSRTSEKSPWPLSETEAIRFLFSPDYQEIRARLNRDSRINWFPLPLSMCCLDKC</sequence>
<proteinExistence type="predicted"/>
<dbReference type="InterPro" id="IPR051554">
    <property type="entry name" value="Acetyltransferase_Eis"/>
</dbReference>
<evidence type="ECO:0000313" key="3">
    <source>
        <dbReference type="Proteomes" id="UP000248057"/>
    </source>
</evidence>
<dbReference type="PROSITE" id="PS51186">
    <property type="entry name" value="GNAT"/>
    <property type="match status" value="1"/>
</dbReference>
<dbReference type="PANTHER" id="PTHR37817:SF1">
    <property type="entry name" value="N-ACETYLTRANSFERASE EIS"/>
    <property type="match status" value="1"/>
</dbReference>
<comment type="caution">
    <text evidence="2">The sequence shown here is derived from an EMBL/GenBank/DDBJ whole genome shotgun (WGS) entry which is preliminary data.</text>
</comment>
<dbReference type="GO" id="GO:0030649">
    <property type="term" value="P:aminoglycoside antibiotic catabolic process"/>
    <property type="evidence" value="ECO:0007669"/>
    <property type="project" value="TreeGrafter"/>
</dbReference>
<feature type="domain" description="N-acetyltransferase" evidence="1">
    <location>
        <begin position="2"/>
        <end position="159"/>
    </location>
</feature>
<reference evidence="2 3" key="1">
    <citation type="submission" date="2018-05" db="EMBL/GenBank/DDBJ databases">
        <title>Genomic Encyclopedia of Type Strains, Phase IV (KMG-IV): sequencing the most valuable type-strain genomes for metagenomic binning, comparative biology and taxonomic classification.</title>
        <authorList>
            <person name="Goeker M."/>
        </authorList>
    </citation>
    <scope>NUCLEOTIDE SEQUENCE [LARGE SCALE GENOMIC DNA]</scope>
    <source>
        <strain evidence="2 3">DSM 24995</strain>
    </source>
</reference>
<dbReference type="RefSeq" id="WP_110325135.1">
    <property type="nucleotide sequence ID" value="NZ_QJKD01000016.1"/>
</dbReference>
<evidence type="ECO:0000313" key="2">
    <source>
        <dbReference type="EMBL" id="PXX48557.1"/>
    </source>
</evidence>
<dbReference type="SUPFAM" id="SSF55729">
    <property type="entry name" value="Acyl-CoA N-acyltransferases (Nat)"/>
    <property type="match status" value="1"/>
</dbReference>
<dbReference type="AlphaFoldDB" id="A0A2V3XZR1"/>
<keyword evidence="3" id="KW-1185">Reference proteome</keyword>
<dbReference type="Pfam" id="PF13527">
    <property type="entry name" value="Acetyltransf_9"/>
    <property type="match status" value="1"/>
</dbReference>
<keyword evidence="2" id="KW-0808">Transferase</keyword>
<gene>
    <name evidence="2" type="ORF">DFR60_11632</name>
</gene>
<organism evidence="2 3">
    <name type="scientific">Hungatella effluvii</name>
    <dbReference type="NCBI Taxonomy" id="1096246"/>
    <lineage>
        <taxon>Bacteria</taxon>
        <taxon>Bacillati</taxon>
        <taxon>Bacillota</taxon>
        <taxon>Clostridia</taxon>
        <taxon>Lachnospirales</taxon>
        <taxon>Lachnospiraceae</taxon>
        <taxon>Hungatella</taxon>
    </lineage>
</organism>
<accession>A0A2V3XZR1</accession>
<dbReference type="InterPro" id="IPR000182">
    <property type="entry name" value="GNAT_dom"/>
</dbReference>
<dbReference type="GO" id="GO:0034069">
    <property type="term" value="F:aminoglycoside N-acetyltransferase activity"/>
    <property type="evidence" value="ECO:0007669"/>
    <property type="project" value="TreeGrafter"/>
</dbReference>
<dbReference type="EMBL" id="QJKD01000016">
    <property type="protein sequence ID" value="PXX48557.1"/>
    <property type="molecule type" value="Genomic_DNA"/>
</dbReference>
<dbReference type="InterPro" id="IPR016181">
    <property type="entry name" value="Acyl_CoA_acyltransferase"/>
</dbReference>
<evidence type="ECO:0000259" key="1">
    <source>
        <dbReference type="PROSITE" id="PS51186"/>
    </source>
</evidence>